<comment type="caution">
    <text evidence="2">The sequence shown here is derived from an EMBL/GenBank/DDBJ whole genome shotgun (WGS) entry which is preliminary data.</text>
</comment>
<accession>A0A2M6R802</accession>
<dbReference type="CDD" id="cd00254">
    <property type="entry name" value="LT-like"/>
    <property type="match status" value="1"/>
</dbReference>
<feature type="domain" description="Transglycosylase SLT" evidence="1">
    <location>
        <begin position="179"/>
        <end position="276"/>
    </location>
</feature>
<dbReference type="SUPFAM" id="SSF53955">
    <property type="entry name" value="Lysozyme-like"/>
    <property type="match status" value="1"/>
</dbReference>
<dbReference type="Pfam" id="PF01464">
    <property type="entry name" value="SLT"/>
    <property type="match status" value="1"/>
</dbReference>
<evidence type="ECO:0000259" key="1">
    <source>
        <dbReference type="Pfam" id="PF01464"/>
    </source>
</evidence>
<proteinExistence type="predicted"/>
<dbReference type="EMBL" id="PEZX01000042">
    <property type="protein sequence ID" value="PIS06679.1"/>
    <property type="molecule type" value="Genomic_DNA"/>
</dbReference>
<dbReference type="AlphaFoldDB" id="A0A2M6R802"/>
<name>A0A2M6R802_9BACT</name>
<dbReference type="Gene3D" id="1.10.530.10">
    <property type="match status" value="1"/>
</dbReference>
<protein>
    <recommendedName>
        <fullName evidence="1">Transglycosylase SLT domain-containing protein</fullName>
    </recommendedName>
</protein>
<dbReference type="InterPro" id="IPR023346">
    <property type="entry name" value="Lysozyme-like_dom_sf"/>
</dbReference>
<sequence>MLEPYVIRAMEHVDGWTKLCLRRGLKVFLREVDLKNLDVLIRNSQRGTIMVALSCVGELVESVFDATNNTWSIAGHEDITFCDDAKSALGCETTEIITRKERRARICTASLRIPIVAMVLIMCTGLRSPSRADVNQNQIYASPSVVATQVAAEAKRFAKNHPADVTQIIATTKSRKTLLQKLAARIGVKPSLITAVAAQESRGNEQGSLRGRYFGPMQVNRSYIRTRKLPMKTVADGYRAGADYFQRECLAQFGGHQLFALAAYNGGYPSIKRAVRWSSLPSRGSDSRSLTAIRQLAIRRSKQYRYAIAVMAKATIIDKYHVFQAGE</sequence>
<reference evidence="3" key="1">
    <citation type="submission" date="2017-09" db="EMBL/GenBank/DDBJ databases">
        <title>Depth-based differentiation of microbial function through sediment-hosted aquifers and enrichment of novel symbionts in the deep terrestrial subsurface.</title>
        <authorList>
            <person name="Probst A.J."/>
            <person name="Ladd B."/>
            <person name="Jarett J.K."/>
            <person name="Geller-Mcgrath D.E."/>
            <person name="Sieber C.M.K."/>
            <person name="Emerson J.B."/>
            <person name="Anantharaman K."/>
            <person name="Thomas B.C."/>
            <person name="Malmstrom R."/>
            <person name="Stieglmeier M."/>
            <person name="Klingl A."/>
            <person name="Woyke T."/>
            <person name="Ryan C.M."/>
            <person name="Banfield J.F."/>
        </authorList>
    </citation>
    <scope>NUCLEOTIDE SEQUENCE [LARGE SCALE GENOMIC DNA]</scope>
</reference>
<dbReference type="InterPro" id="IPR008258">
    <property type="entry name" value="Transglycosylase_SLT_dom_1"/>
</dbReference>
<organism evidence="2 3">
    <name type="scientific">Candidatus Berkelbacteria bacterium CG10_big_fil_rev_8_21_14_0_10_43_14</name>
    <dbReference type="NCBI Taxonomy" id="1974515"/>
    <lineage>
        <taxon>Bacteria</taxon>
        <taxon>Candidatus Berkelbacteria</taxon>
    </lineage>
</organism>
<gene>
    <name evidence="2" type="ORF">COT79_03385</name>
</gene>
<dbReference type="Proteomes" id="UP000231162">
    <property type="component" value="Unassembled WGS sequence"/>
</dbReference>
<evidence type="ECO:0000313" key="3">
    <source>
        <dbReference type="Proteomes" id="UP000231162"/>
    </source>
</evidence>
<evidence type="ECO:0000313" key="2">
    <source>
        <dbReference type="EMBL" id="PIS06679.1"/>
    </source>
</evidence>